<proteinExistence type="predicted"/>
<accession>U1QND1</accession>
<dbReference type="AlphaFoldDB" id="U1QND1"/>
<gene>
    <name evidence="1" type="ORF">HMPREF1549_00206</name>
</gene>
<dbReference type="Proteomes" id="UP000016498">
    <property type="component" value="Unassembled WGS sequence"/>
</dbReference>
<sequence length="164" mass="18846">MELSELVADILDKFKTFIEEQRGWELLWNADGTEKPESAVQLLFLGMARHYLAQYNVEVDREVELGRGPVDFKLSCGTSMKLLIEIKKVHNGKFWNGLEAQLPSYMVSDGTDEGWFVAVRYRDRKSSEQRVKELPMRVRALNDNGKHFKSLVIDARPKLSASKL</sequence>
<name>U1QND1_9ACTO</name>
<protein>
    <submittedName>
        <fullName evidence="1">Uncharacterized protein</fullName>
    </submittedName>
</protein>
<comment type="caution">
    <text evidence="1">The sequence shown here is derived from an EMBL/GenBank/DDBJ whole genome shotgun (WGS) entry which is preliminary data.</text>
</comment>
<evidence type="ECO:0000313" key="1">
    <source>
        <dbReference type="EMBL" id="ERH23239.1"/>
    </source>
</evidence>
<evidence type="ECO:0000313" key="2">
    <source>
        <dbReference type="Proteomes" id="UP000016498"/>
    </source>
</evidence>
<dbReference type="HOGENOM" id="CLU_1615486_0_0_11"/>
<reference evidence="1 2" key="1">
    <citation type="submission" date="2013-06" db="EMBL/GenBank/DDBJ databases">
        <authorList>
            <person name="Weinstock G."/>
            <person name="Sodergren E."/>
            <person name="Lobos E.A."/>
            <person name="Fulton L."/>
            <person name="Fulton R."/>
            <person name="Courtney L."/>
            <person name="Fronick C."/>
            <person name="O'Laughlin M."/>
            <person name="Godfrey J."/>
            <person name="Wilson R.M."/>
            <person name="Miner T."/>
            <person name="Farmer C."/>
            <person name="Delehaunty K."/>
            <person name="Cordes M."/>
            <person name="Minx P."/>
            <person name="Tomlinson C."/>
            <person name="Chen J."/>
            <person name="Wollam A."/>
            <person name="Pepin K.H."/>
            <person name="Bhonagiri V."/>
            <person name="Zhang X."/>
            <person name="Warren W."/>
            <person name="Mitreva M."/>
            <person name="Mardis E.R."/>
            <person name="Wilson R.K."/>
        </authorList>
    </citation>
    <scope>NUCLEOTIDE SEQUENCE [LARGE SCALE GENOMIC DNA]</scope>
    <source>
        <strain evidence="1 2">F0510</strain>
    </source>
</reference>
<organism evidence="1 2">
    <name type="scientific">Actinomyces johnsonii F0510</name>
    <dbReference type="NCBI Taxonomy" id="1227262"/>
    <lineage>
        <taxon>Bacteria</taxon>
        <taxon>Bacillati</taxon>
        <taxon>Actinomycetota</taxon>
        <taxon>Actinomycetes</taxon>
        <taxon>Actinomycetales</taxon>
        <taxon>Actinomycetaceae</taxon>
        <taxon>Actinomyces</taxon>
    </lineage>
</organism>
<dbReference type="EMBL" id="AWSD01000027">
    <property type="protein sequence ID" value="ERH23239.1"/>
    <property type="molecule type" value="Genomic_DNA"/>
</dbReference>